<feature type="region of interest" description="Disordered" evidence="1">
    <location>
        <begin position="1"/>
        <end position="24"/>
    </location>
</feature>
<dbReference type="InterPro" id="IPR010982">
    <property type="entry name" value="Lambda_DNA-bd_dom_sf"/>
</dbReference>
<sequence length="288" mass="32619">MTSGVPDMEDSSSTDAYDGGKPEPSGSLRTFGAVYQGFRENAGLTQEALAPVLRYSAHYIGSVEQGRRLPSKKFIDRSEEVLGANGVLRKAAKRLSKQPGLARWFREWAELEKAAISLYTYECRLVPGLLQTEAYGRTLFTQQVPHLEDDEIEARWAARAERTRLLLERPKTPFSFILEEQLFLRRTGGAEVTKQLIDHILELSEMRNVEIQLMPLVQENHVGLHGPMQLLETPDNEWFGYCEGQRTGLFISDPKEVSILQMRYARLLSQALIPQDSRSLLKQIRGAL</sequence>
<name>A0A2N8PM01_STRNR</name>
<dbReference type="InterPro" id="IPR043917">
    <property type="entry name" value="DUF5753"/>
</dbReference>
<organism evidence="3 4">
    <name type="scientific">Streptomyces noursei</name>
    <name type="common">Streptomyces albulus</name>
    <dbReference type="NCBI Taxonomy" id="1971"/>
    <lineage>
        <taxon>Bacteria</taxon>
        <taxon>Bacillati</taxon>
        <taxon>Actinomycetota</taxon>
        <taxon>Actinomycetes</taxon>
        <taxon>Kitasatosporales</taxon>
        <taxon>Streptomycetaceae</taxon>
        <taxon>Streptomyces</taxon>
    </lineage>
</organism>
<dbReference type="AlphaFoldDB" id="A0A2N8PM01"/>
<comment type="caution">
    <text evidence="3">The sequence shown here is derived from an EMBL/GenBank/DDBJ whole genome shotgun (WGS) entry which is preliminary data.</text>
</comment>
<evidence type="ECO:0000256" key="1">
    <source>
        <dbReference type="SAM" id="MobiDB-lite"/>
    </source>
</evidence>
<dbReference type="CDD" id="cd00093">
    <property type="entry name" value="HTH_XRE"/>
    <property type="match status" value="1"/>
</dbReference>
<gene>
    <name evidence="3" type="ORF">AOB60_15830</name>
</gene>
<dbReference type="Proteomes" id="UP000236047">
    <property type="component" value="Unassembled WGS sequence"/>
</dbReference>
<dbReference type="Pfam" id="PF19054">
    <property type="entry name" value="DUF5753"/>
    <property type="match status" value="1"/>
</dbReference>
<feature type="domain" description="DUF5753" evidence="2">
    <location>
        <begin position="105"/>
        <end position="283"/>
    </location>
</feature>
<proteinExistence type="predicted"/>
<dbReference type="InterPro" id="IPR001387">
    <property type="entry name" value="Cro/C1-type_HTH"/>
</dbReference>
<keyword evidence="3" id="KW-0238">DNA-binding</keyword>
<evidence type="ECO:0000259" key="2">
    <source>
        <dbReference type="Pfam" id="PF19054"/>
    </source>
</evidence>
<evidence type="ECO:0000313" key="4">
    <source>
        <dbReference type="Proteomes" id="UP000236047"/>
    </source>
</evidence>
<protein>
    <submittedName>
        <fullName evidence="3">DNA-binding protein</fullName>
    </submittedName>
</protein>
<reference evidence="4" key="1">
    <citation type="submission" date="2015-09" db="EMBL/GenBank/DDBJ databases">
        <authorList>
            <person name="Graham D.E."/>
            <person name="Mahan K.M."/>
            <person name="Klingeman D.M."/>
            <person name="Fida T."/>
            <person name="Giannone R.J."/>
            <person name="Hettich R.L."/>
            <person name="Parry R.J."/>
            <person name="Spain J.C."/>
        </authorList>
    </citation>
    <scope>NUCLEOTIDE SEQUENCE [LARGE SCALE GENOMIC DNA]</scope>
    <source>
        <strain evidence="4">JCM 4701</strain>
    </source>
</reference>
<dbReference type="SUPFAM" id="SSF47413">
    <property type="entry name" value="lambda repressor-like DNA-binding domains"/>
    <property type="match status" value="1"/>
</dbReference>
<accession>A0A2N8PM01</accession>
<dbReference type="EMBL" id="LJSN01000002">
    <property type="protein sequence ID" value="PNE42030.1"/>
    <property type="molecule type" value="Genomic_DNA"/>
</dbReference>
<evidence type="ECO:0000313" key="3">
    <source>
        <dbReference type="EMBL" id="PNE42030.1"/>
    </source>
</evidence>
<keyword evidence="4" id="KW-1185">Reference proteome</keyword>
<dbReference type="GO" id="GO:0003677">
    <property type="term" value="F:DNA binding"/>
    <property type="evidence" value="ECO:0007669"/>
    <property type="project" value="UniProtKB-KW"/>
</dbReference>
<dbReference type="Pfam" id="PF13560">
    <property type="entry name" value="HTH_31"/>
    <property type="match status" value="1"/>
</dbReference>
<dbReference type="Gene3D" id="1.10.260.40">
    <property type="entry name" value="lambda repressor-like DNA-binding domains"/>
    <property type="match status" value="1"/>
</dbReference>